<dbReference type="EMBL" id="FXTY01000030">
    <property type="protein sequence ID" value="SMP37244.1"/>
    <property type="molecule type" value="Genomic_DNA"/>
</dbReference>
<dbReference type="InterPro" id="IPR027417">
    <property type="entry name" value="P-loop_NTPase"/>
</dbReference>
<evidence type="ECO:0000313" key="2">
    <source>
        <dbReference type="EMBL" id="SMP37244.1"/>
    </source>
</evidence>
<accession>A0ABY1PMV3</accession>
<protein>
    <recommendedName>
        <fullName evidence="1">NrS-1 polymerase-like helicase domain-containing protein</fullName>
    </recommendedName>
</protein>
<gene>
    <name evidence="2" type="ORF">SAMN06265373_1302</name>
</gene>
<dbReference type="Pfam" id="PF19263">
    <property type="entry name" value="DUF5906"/>
    <property type="match status" value="1"/>
</dbReference>
<dbReference type="InterPro" id="IPR045455">
    <property type="entry name" value="NrS-1_pol-like_helicase"/>
</dbReference>
<proteinExistence type="predicted"/>
<name>A0ABY1PMV3_9RHOB</name>
<feature type="domain" description="NrS-1 polymerase-like helicase" evidence="1">
    <location>
        <begin position="47"/>
        <end position="156"/>
    </location>
</feature>
<evidence type="ECO:0000259" key="1">
    <source>
        <dbReference type="Pfam" id="PF19263"/>
    </source>
</evidence>
<evidence type="ECO:0000313" key="3">
    <source>
        <dbReference type="Proteomes" id="UP001157961"/>
    </source>
</evidence>
<comment type="caution">
    <text evidence="2">The sequence shown here is derived from an EMBL/GenBank/DDBJ whole genome shotgun (WGS) entry which is preliminary data.</text>
</comment>
<dbReference type="Proteomes" id="UP001157961">
    <property type="component" value="Unassembled WGS sequence"/>
</dbReference>
<dbReference type="Gene3D" id="3.40.50.300">
    <property type="entry name" value="P-loop containing nucleotide triphosphate hydrolases"/>
    <property type="match status" value="1"/>
</dbReference>
<keyword evidence="3" id="KW-1185">Reference proteome</keyword>
<organism evidence="2 3">
    <name type="scientific">Shimia sagamensis</name>
    <dbReference type="NCBI Taxonomy" id="1566352"/>
    <lineage>
        <taxon>Bacteria</taxon>
        <taxon>Pseudomonadati</taxon>
        <taxon>Pseudomonadota</taxon>
        <taxon>Alphaproteobacteria</taxon>
        <taxon>Rhodobacterales</taxon>
        <taxon>Roseobacteraceae</taxon>
    </lineage>
</organism>
<dbReference type="SUPFAM" id="SSF52540">
    <property type="entry name" value="P-loop containing nucleoside triphosphate hydrolases"/>
    <property type="match status" value="1"/>
</dbReference>
<reference evidence="2 3" key="1">
    <citation type="submission" date="2017-05" db="EMBL/GenBank/DDBJ databases">
        <authorList>
            <person name="Varghese N."/>
            <person name="Submissions S."/>
        </authorList>
    </citation>
    <scope>NUCLEOTIDE SEQUENCE [LARGE SCALE GENOMIC DNA]</scope>
    <source>
        <strain evidence="2 3">DSM 29734</strain>
    </source>
</reference>
<sequence length="329" mass="37613">MVEANTSMLDLFLEKIFPQEIDRRVAKDWLAWCLQNEADKPSWALFLYSRRKGTGKSTFCHLAGRLFGEENSITQNSISKLTGRFNKPLLDSKLVISEELQLKPDSPHGNTLKTYITEKVTTSEAKGRDVEKVQQCCCFLFTTNHIPLWIEADERRYYVIDADHSGYASGPDAEQFGEFVGELSAWLAEDRNVAKLYNGLMQHRVSNDFNPRSLHLSSIQTPVMKRIMGGTREVLLDRLAERLAGLGRFAIPQEVLAKIFTEELRTSQNRLRHMMPELGWRSETVKWGGVDYKRTIWIHEDYQVVGGRVKGPIGYDEPVCPIEEEAKSL</sequence>